<protein>
    <recommendedName>
        <fullName evidence="3">Helix-turn-helix domain-containing protein</fullName>
    </recommendedName>
</protein>
<keyword evidence="2" id="KW-1185">Reference proteome</keyword>
<evidence type="ECO:0008006" key="3">
    <source>
        <dbReference type="Google" id="ProtNLM"/>
    </source>
</evidence>
<dbReference type="Proteomes" id="UP000515847">
    <property type="component" value="Chromosome"/>
</dbReference>
<evidence type="ECO:0000313" key="2">
    <source>
        <dbReference type="Proteomes" id="UP000515847"/>
    </source>
</evidence>
<dbReference type="Gene3D" id="1.10.10.10">
    <property type="entry name" value="Winged helix-like DNA-binding domain superfamily/Winged helix DNA-binding domain"/>
    <property type="match status" value="1"/>
</dbReference>
<name>A0A7G6DZV2_THEFR</name>
<dbReference type="Pfam" id="PF13730">
    <property type="entry name" value="HTH_36"/>
    <property type="match status" value="1"/>
</dbReference>
<dbReference type="AlphaFoldDB" id="A0A7G6DZV2"/>
<accession>A0A7G6DZV2</accession>
<dbReference type="KEGG" id="tfr:BR63_02935"/>
<sequence>MAYTNREGSGFSPAQIKKKGVLELVQRNLKNKQRENVFICNENIFDLPISVYAKMVYIYLCSCAGVANEFLLANNTITQKCSLSKNKIQKAIKELVEIGLLSEKKSQAGNSTTKFLELQLL</sequence>
<organism evidence="1 2">
    <name type="scientific">Thermanaerosceptrum fracticalcis</name>
    <dbReference type="NCBI Taxonomy" id="1712410"/>
    <lineage>
        <taxon>Bacteria</taxon>
        <taxon>Bacillati</taxon>
        <taxon>Bacillota</taxon>
        <taxon>Clostridia</taxon>
        <taxon>Eubacteriales</taxon>
        <taxon>Peptococcaceae</taxon>
        <taxon>Thermanaerosceptrum</taxon>
    </lineage>
</organism>
<reference evidence="1 2" key="1">
    <citation type="journal article" date="2019" name="Front. Microbiol.">
        <title>Thermoanaerosceptrum fracticalcis gen. nov. sp. nov., a Novel Fumarate-Fermenting Microorganism From a Deep Fractured Carbonate Aquifer of the US Great Basin.</title>
        <authorList>
            <person name="Hamilton-Brehm S.D."/>
            <person name="Stewart L.E."/>
            <person name="Zavarin M."/>
            <person name="Caldwell M."/>
            <person name="Lawson P.A."/>
            <person name="Onstott T.C."/>
            <person name="Grzymski J."/>
            <person name="Neveux I."/>
            <person name="Lollar B.S."/>
            <person name="Russell C.E."/>
            <person name="Moser D.P."/>
        </authorList>
    </citation>
    <scope>NUCLEOTIDE SEQUENCE [LARGE SCALE GENOMIC DNA]</scope>
    <source>
        <strain evidence="1 2">DRI-13</strain>
    </source>
</reference>
<dbReference type="InterPro" id="IPR036388">
    <property type="entry name" value="WH-like_DNA-bd_sf"/>
</dbReference>
<dbReference type="EMBL" id="CP045798">
    <property type="protein sequence ID" value="QNB45356.1"/>
    <property type="molecule type" value="Genomic_DNA"/>
</dbReference>
<evidence type="ECO:0000313" key="1">
    <source>
        <dbReference type="EMBL" id="QNB45356.1"/>
    </source>
</evidence>
<gene>
    <name evidence="1" type="ORF">BR63_02935</name>
</gene>
<proteinExistence type="predicted"/>